<keyword evidence="4 12" id="KW-0479">Metal-binding</keyword>
<dbReference type="InterPro" id="IPR023033">
    <property type="entry name" value="Ala_tRNA_ligase_euk/bac"/>
</dbReference>
<gene>
    <name evidence="12" type="primary">ALA1</name>
    <name evidence="14" type="ORF">SISNIDRAFT_404193</name>
</gene>
<dbReference type="EC" id="6.1.1.7" evidence="12"/>
<dbReference type="FunFam" id="3.30.980.10:FF:000004">
    <property type="entry name" value="Alanine--tRNA ligase, cytoplasmic"/>
    <property type="match status" value="1"/>
</dbReference>
<keyword evidence="7 12" id="KW-0067">ATP-binding</keyword>
<dbReference type="InterPro" id="IPR018164">
    <property type="entry name" value="Ala-tRNA-synth_IIc_N"/>
</dbReference>
<dbReference type="SUPFAM" id="SSF55681">
    <property type="entry name" value="Class II aaRS and biotin synthetases"/>
    <property type="match status" value="1"/>
</dbReference>
<name>A0A165A6R2_9AGAM</name>
<evidence type="ECO:0000256" key="8">
    <source>
        <dbReference type="ARBA" id="ARBA00022884"/>
    </source>
</evidence>
<dbReference type="FunFam" id="3.30.930.10:FF:000011">
    <property type="entry name" value="Alanine--tRNA ligase, cytoplasmic"/>
    <property type="match status" value="1"/>
</dbReference>
<proteinExistence type="inferred from homology"/>
<comment type="domain">
    <text evidence="12">Consists of three domains; the N-terminal catalytic domain, the editing domain and the C-terminal C-Ala domain. The editing domain removes incorrectly charged amino acids, while the C-Ala domain, along with tRNA(Ala), serves as a bridge to cooperatively bring together the editing and aminoacylation centers thus stimulating deacylation of misacylated tRNAs.</text>
</comment>
<dbReference type="SUPFAM" id="SSF55186">
    <property type="entry name" value="ThrRS/AlaRS common domain"/>
    <property type="match status" value="1"/>
</dbReference>
<evidence type="ECO:0000313" key="14">
    <source>
        <dbReference type="EMBL" id="KZS98552.1"/>
    </source>
</evidence>
<keyword evidence="12" id="KW-0963">Cytoplasm</keyword>
<comment type="similarity">
    <text evidence="1">Belongs to the class-II aminoacyl-tRNA synthetase family. Alax-L subfamily.</text>
</comment>
<dbReference type="Proteomes" id="UP000076722">
    <property type="component" value="Unassembled WGS sequence"/>
</dbReference>
<dbReference type="InterPro" id="IPR018165">
    <property type="entry name" value="Ala-tRNA-synth_IIc_core"/>
</dbReference>
<keyword evidence="2 12" id="KW-0820">tRNA-binding</keyword>
<keyword evidence="9 12" id="KW-0648">Protein biosynthesis</keyword>
<dbReference type="InterPro" id="IPR009000">
    <property type="entry name" value="Transl_B-barrel_sf"/>
</dbReference>
<dbReference type="InterPro" id="IPR059090">
    <property type="entry name" value="ALA1_helical"/>
</dbReference>
<evidence type="ECO:0000256" key="5">
    <source>
        <dbReference type="ARBA" id="ARBA00022741"/>
    </source>
</evidence>
<comment type="subunit">
    <text evidence="12">Monomer.</text>
</comment>
<protein>
    <recommendedName>
        <fullName evidence="12">Alanine--tRNA ligase</fullName>
        <ecNumber evidence="12">6.1.1.7</ecNumber>
    </recommendedName>
    <alternativeName>
        <fullName evidence="12">Alanyl-tRNA synthetase</fullName>
        <shortName evidence="12">AlaRS</shortName>
    </alternativeName>
</protein>
<dbReference type="Gene3D" id="2.40.30.130">
    <property type="match status" value="1"/>
</dbReference>
<sequence length="979" mass="109386">MSSRPYTGEWTSTRVRSAFFEFFEKKGHTFVPSSPVIPFDDPTLLFANAGMNQYKSIFLGTVDPHSDLASIKRAFNTQKCIRAGGKHNDLEDVGKDSYHHTFFEMLGNWSFGDYFKKEAISYSWELLTQVYGLSKDRLYVTYFEGDPKNGLEADLEAKQFWLDVGVPEDHILTGNAKDNFWGTLIHTYQMGATGPCGPCSEIHYDRIGGRNAAHLVNQDDPNVLEIWNNVFITYNREPDTSLKPLPAKHVDTGMGFERLVSVIQDKSSNYDTDVFAPILERIRVVTGVRPYEGRFGEEDVDGIDTAYRVIADHVRTLTFALSDGGVPNNVGRGYVLRRILRRGARYARKKLGVPIGSFFSSVVPALVEQLSHVFPELAKKTDDIKEILDEEEESFARTLDRGERLFEQCVQRTQASGSKELNGRDVWRLYDTYGFPVDLTRLMAEELGFTVNEAEFEKAQADSKEASKGGVKKEGKDILKLDVHDLALLEKNDKVPKTNDTAKFTEGTIDSTLVAIYYNKQFVETTSNIQPDHVVGLLLDKTNFYAEAGGQEYDTGNIVIDGQADFEVVNVQVFNGYVLHIGQLKYGELKTGDKVLAQFDELRRWPLRNNHTATHILNFGLREILGDHIDQKGSLVAPTKLRFDFSHKAQVGVPDLVKIESISKDWIRRNVQVYSKDLNLKEAFDIPGLRAVFGESYPDPVRVVSLGVSVEEIAQDIKNPRWRSTSIEFCGGTHVAKTGDIKDFVITEESGIAKGIRRIVAVTGHEARDVTRAADQLDARLKQIDQLKGKQKETAIKGFSVEISQADISVIRKADLKDRLSKIQKAFVDELKAREKAASKAELDNLNRHFSDNKESPGYFASVDLDGNAKALQTLIGQARKLDKAVYLFSVDAEGEKVVHVNYVPKSKIKQDFDARSWANGVVAVLGGKASASPRHEVDCDTDFLQAGGKEDSAQGVGTETGKLSEAVQIAEKLYLENL</sequence>
<dbReference type="GO" id="GO:0004813">
    <property type="term" value="F:alanine-tRNA ligase activity"/>
    <property type="evidence" value="ECO:0007669"/>
    <property type="project" value="UniProtKB-UniRule"/>
</dbReference>
<dbReference type="NCBIfam" id="TIGR00344">
    <property type="entry name" value="alaS"/>
    <property type="match status" value="1"/>
</dbReference>
<feature type="binding site" evidence="12">
    <location>
        <position position="734"/>
    </location>
    <ligand>
        <name>Zn(2+)</name>
        <dbReference type="ChEBI" id="CHEBI:29105"/>
    </ligand>
</feature>
<evidence type="ECO:0000313" key="15">
    <source>
        <dbReference type="Proteomes" id="UP000076722"/>
    </source>
</evidence>
<dbReference type="Pfam" id="PF07973">
    <property type="entry name" value="tRNA_SAD"/>
    <property type="match status" value="1"/>
</dbReference>
<dbReference type="HAMAP" id="MF_00036_B">
    <property type="entry name" value="Ala_tRNA_synth_B"/>
    <property type="match status" value="1"/>
</dbReference>
<dbReference type="InterPro" id="IPR050058">
    <property type="entry name" value="Ala-tRNA_ligase"/>
</dbReference>
<evidence type="ECO:0000256" key="10">
    <source>
        <dbReference type="ARBA" id="ARBA00023146"/>
    </source>
</evidence>
<dbReference type="PRINTS" id="PR00980">
    <property type="entry name" value="TRNASYNTHALA"/>
</dbReference>
<comment type="subcellular location">
    <subcellularLocation>
        <location evidence="12">Mitochondrion</location>
    </subcellularLocation>
    <subcellularLocation>
        <location evidence="12">Cytoplasm</location>
    </subcellularLocation>
</comment>
<keyword evidence="10 12" id="KW-0030">Aminoacyl-tRNA synthetase</keyword>
<evidence type="ECO:0000256" key="7">
    <source>
        <dbReference type="ARBA" id="ARBA00022840"/>
    </source>
</evidence>
<evidence type="ECO:0000256" key="2">
    <source>
        <dbReference type="ARBA" id="ARBA00022555"/>
    </source>
</evidence>
<dbReference type="GO" id="GO:0005739">
    <property type="term" value="C:mitochondrion"/>
    <property type="evidence" value="ECO:0007669"/>
    <property type="project" value="UniProtKB-SubCell"/>
</dbReference>
<dbReference type="GO" id="GO:0000049">
    <property type="term" value="F:tRNA binding"/>
    <property type="evidence" value="ECO:0007669"/>
    <property type="project" value="UniProtKB-KW"/>
</dbReference>
<keyword evidence="12" id="KW-0496">Mitochondrion</keyword>
<evidence type="ECO:0000256" key="11">
    <source>
        <dbReference type="ARBA" id="ARBA00048300"/>
    </source>
</evidence>
<dbReference type="GO" id="GO:0002161">
    <property type="term" value="F:aminoacyl-tRNA deacylase activity"/>
    <property type="evidence" value="ECO:0007669"/>
    <property type="project" value="TreeGrafter"/>
</dbReference>
<keyword evidence="15" id="KW-1185">Reference proteome</keyword>
<feature type="domain" description="Alanyl-transfer RNA synthetases family profile" evidence="13">
    <location>
        <begin position="10"/>
        <end position="773"/>
    </location>
</feature>
<evidence type="ECO:0000256" key="3">
    <source>
        <dbReference type="ARBA" id="ARBA00022598"/>
    </source>
</evidence>
<dbReference type="EMBL" id="KV419395">
    <property type="protein sequence ID" value="KZS98552.1"/>
    <property type="molecule type" value="Genomic_DNA"/>
</dbReference>
<evidence type="ECO:0000256" key="9">
    <source>
        <dbReference type="ARBA" id="ARBA00022917"/>
    </source>
</evidence>
<dbReference type="Gene3D" id="3.30.980.10">
    <property type="entry name" value="Threonyl-trna Synthetase, Chain A, domain 2"/>
    <property type="match status" value="1"/>
</dbReference>
<accession>A0A165A6R2</accession>
<dbReference type="PROSITE" id="PS50860">
    <property type="entry name" value="AA_TRNA_LIGASE_II_ALA"/>
    <property type="match status" value="1"/>
</dbReference>
<keyword evidence="3 12" id="KW-0436">Ligase</keyword>
<feature type="binding site" evidence="12">
    <location>
        <position position="730"/>
    </location>
    <ligand>
        <name>Zn(2+)</name>
        <dbReference type="ChEBI" id="CHEBI:29105"/>
    </ligand>
</feature>
<comment type="cofactor">
    <cofactor evidence="12">
        <name>Zn(2+)</name>
        <dbReference type="ChEBI" id="CHEBI:29105"/>
    </cofactor>
    <text evidence="12">Binds 1 zinc ion per subunit.</text>
</comment>
<dbReference type="PANTHER" id="PTHR11777:SF9">
    <property type="entry name" value="ALANINE--TRNA LIGASE, CYTOPLASMIC"/>
    <property type="match status" value="1"/>
</dbReference>
<dbReference type="SUPFAM" id="SSF50447">
    <property type="entry name" value="Translation proteins"/>
    <property type="match status" value="1"/>
</dbReference>
<dbReference type="SMART" id="SM00863">
    <property type="entry name" value="tRNA_SAD"/>
    <property type="match status" value="1"/>
</dbReference>
<dbReference type="InterPro" id="IPR002318">
    <property type="entry name" value="Ala-tRNA-lgiase_IIc"/>
</dbReference>
<evidence type="ECO:0000259" key="13">
    <source>
        <dbReference type="PROSITE" id="PS50860"/>
    </source>
</evidence>
<keyword evidence="6 12" id="KW-0862">Zinc</keyword>
<evidence type="ECO:0000256" key="4">
    <source>
        <dbReference type="ARBA" id="ARBA00022723"/>
    </source>
</evidence>
<dbReference type="InterPro" id="IPR018163">
    <property type="entry name" value="Thr/Ala-tRNA-synth_IIc_edit"/>
</dbReference>
<dbReference type="OrthoDB" id="2423964at2759"/>
<dbReference type="GO" id="GO:0005524">
    <property type="term" value="F:ATP binding"/>
    <property type="evidence" value="ECO:0007669"/>
    <property type="project" value="UniProtKB-UniRule"/>
</dbReference>
<keyword evidence="8 12" id="KW-0694">RNA-binding</keyword>
<reference evidence="14 15" key="1">
    <citation type="journal article" date="2016" name="Mol. Biol. Evol.">
        <title>Comparative Genomics of Early-Diverging Mushroom-Forming Fungi Provides Insights into the Origins of Lignocellulose Decay Capabilities.</title>
        <authorList>
            <person name="Nagy L.G."/>
            <person name="Riley R."/>
            <person name="Tritt A."/>
            <person name="Adam C."/>
            <person name="Daum C."/>
            <person name="Floudas D."/>
            <person name="Sun H."/>
            <person name="Yadav J.S."/>
            <person name="Pangilinan J."/>
            <person name="Larsson K.H."/>
            <person name="Matsuura K."/>
            <person name="Barry K."/>
            <person name="Labutti K."/>
            <person name="Kuo R."/>
            <person name="Ohm R.A."/>
            <person name="Bhattacharya S.S."/>
            <person name="Shirouzu T."/>
            <person name="Yoshinaga Y."/>
            <person name="Martin F.M."/>
            <person name="Grigoriev I.V."/>
            <person name="Hibbett D.S."/>
        </authorList>
    </citation>
    <scope>NUCLEOTIDE SEQUENCE [LARGE SCALE GENOMIC DNA]</scope>
    <source>
        <strain evidence="14 15">HHB9708</strain>
    </source>
</reference>
<dbReference type="SUPFAM" id="SSF101353">
    <property type="entry name" value="Putative anticodon-binding domain of alanyl-tRNA synthetase (AlaRS)"/>
    <property type="match status" value="1"/>
</dbReference>
<dbReference type="CDD" id="cd00673">
    <property type="entry name" value="AlaRS_core"/>
    <property type="match status" value="1"/>
</dbReference>
<evidence type="ECO:0000256" key="12">
    <source>
        <dbReference type="HAMAP-Rule" id="MF_03133"/>
    </source>
</evidence>
<dbReference type="Pfam" id="PF26023">
    <property type="entry name" value="ALA1"/>
    <property type="match status" value="1"/>
</dbReference>
<dbReference type="InterPro" id="IPR012947">
    <property type="entry name" value="tRNA_SAD"/>
</dbReference>
<dbReference type="FunFam" id="2.40.30.130:FF:000004">
    <property type="entry name" value="Alanine--tRNA ligase"/>
    <property type="match status" value="1"/>
</dbReference>
<dbReference type="GO" id="GO:0070143">
    <property type="term" value="P:mitochondrial alanyl-tRNA aminoacylation"/>
    <property type="evidence" value="ECO:0007669"/>
    <property type="project" value="UniProtKB-UniRule"/>
</dbReference>
<dbReference type="Gene3D" id="3.30.930.10">
    <property type="entry name" value="Bira Bifunctional Protein, Domain 2"/>
    <property type="match status" value="1"/>
</dbReference>
<dbReference type="PANTHER" id="PTHR11777">
    <property type="entry name" value="ALANYL-TRNA SYNTHETASE"/>
    <property type="match status" value="1"/>
</dbReference>
<comment type="function">
    <text evidence="12">Catalyzes the attachment of alanine to tRNA(Ala) in a two-step reaction: alanine is first activated by ATP to form Ala-AMP and then transferred to the acceptor end of tRNA(Ala). Also edits incorrectly charged tRNA(Ala) via its editing domain.</text>
</comment>
<organism evidence="14 15">
    <name type="scientific">Sistotremastrum niveocremeum HHB9708</name>
    <dbReference type="NCBI Taxonomy" id="1314777"/>
    <lineage>
        <taxon>Eukaryota</taxon>
        <taxon>Fungi</taxon>
        <taxon>Dikarya</taxon>
        <taxon>Basidiomycota</taxon>
        <taxon>Agaricomycotina</taxon>
        <taxon>Agaricomycetes</taxon>
        <taxon>Sistotremastrales</taxon>
        <taxon>Sistotremastraceae</taxon>
        <taxon>Sertulicium</taxon>
        <taxon>Sertulicium niveocremeum</taxon>
    </lineage>
</organism>
<evidence type="ECO:0000256" key="1">
    <source>
        <dbReference type="ARBA" id="ARBA00008429"/>
    </source>
</evidence>
<dbReference type="GO" id="GO:0008270">
    <property type="term" value="F:zinc ion binding"/>
    <property type="evidence" value="ECO:0007669"/>
    <property type="project" value="UniProtKB-UniRule"/>
</dbReference>
<dbReference type="InterPro" id="IPR045864">
    <property type="entry name" value="aa-tRNA-synth_II/BPL/LPL"/>
</dbReference>
<dbReference type="STRING" id="1314777.A0A165A6R2"/>
<feature type="binding site" evidence="12">
    <location>
        <position position="611"/>
    </location>
    <ligand>
        <name>Zn(2+)</name>
        <dbReference type="ChEBI" id="CHEBI:29105"/>
    </ligand>
</feature>
<feature type="binding site" evidence="12">
    <location>
        <position position="615"/>
    </location>
    <ligand>
        <name>Zn(2+)</name>
        <dbReference type="ChEBI" id="CHEBI:29105"/>
    </ligand>
</feature>
<dbReference type="Pfam" id="PF01411">
    <property type="entry name" value="tRNA-synt_2c"/>
    <property type="match status" value="1"/>
</dbReference>
<dbReference type="AlphaFoldDB" id="A0A165A6R2"/>
<comment type="catalytic activity">
    <reaction evidence="11 12">
        <text>tRNA(Ala) + L-alanine + ATP = L-alanyl-tRNA(Ala) + AMP + diphosphate</text>
        <dbReference type="Rhea" id="RHEA:12540"/>
        <dbReference type="Rhea" id="RHEA-COMP:9657"/>
        <dbReference type="Rhea" id="RHEA-COMP:9923"/>
        <dbReference type="ChEBI" id="CHEBI:30616"/>
        <dbReference type="ChEBI" id="CHEBI:33019"/>
        <dbReference type="ChEBI" id="CHEBI:57972"/>
        <dbReference type="ChEBI" id="CHEBI:78442"/>
        <dbReference type="ChEBI" id="CHEBI:78497"/>
        <dbReference type="ChEBI" id="CHEBI:456215"/>
        <dbReference type="EC" id="6.1.1.7"/>
    </reaction>
</comment>
<evidence type="ECO:0000256" key="6">
    <source>
        <dbReference type="ARBA" id="ARBA00022833"/>
    </source>
</evidence>
<dbReference type="InterPro" id="IPR018162">
    <property type="entry name" value="Ala-tRNA-ligase_IIc_anticod-bd"/>
</dbReference>
<keyword evidence="5 12" id="KW-0547">Nucleotide-binding</keyword>